<proteinExistence type="predicted"/>
<dbReference type="Gene3D" id="3.40.50.720">
    <property type="entry name" value="NAD(P)-binding Rossmann-like Domain"/>
    <property type="match status" value="1"/>
</dbReference>
<evidence type="ECO:0000259" key="1">
    <source>
        <dbReference type="Pfam" id="PF00107"/>
    </source>
</evidence>
<dbReference type="InterPro" id="IPR036291">
    <property type="entry name" value="NAD(P)-bd_dom_sf"/>
</dbReference>
<dbReference type="EMBL" id="LUGH01000945">
    <property type="protein sequence ID" value="OBZ82136.1"/>
    <property type="molecule type" value="Genomic_DNA"/>
</dbReference>
<accession>A0A1C7N0D8</accession>
<dbReference type="InterPro" id="IPR013149">
    <property type="entry name" value="ADH-like_C"/>
</dbReference>
<feature type="domain" description="Alcohol dehydrogenase-like C-terminal" evidence="1">
    <location>
        <begin position="14"/>
        <end position="106"/>
    </location>
</feature>
<name>A0A1C7N0D8_9FUNG</name>
<dbReference type="STRING" id="101091.A0A1C7N0D8"/>
<dbReference type="PANTHER" id="PTHR11695">
    <property type="entry name" value="ALCOHOL DEHYDROGENASE RELATED"/>
    <property type="match status" value="1"/>
</dbReference>
<organism evidence="2 3">
    <name type="scientific">Choanephora cucurbitarum</name>
    <dbReference type="NCBI Taxonomy" id="101091"/>
    <lineage>
        <taxon>Eukaryota</taxon>
        <taxon>Fungi</taxon>
        <taxon>Fungi incertae sedis</taxon>
        <taxon>Mucoromycota</taxon>
        <taxon>Mucoromycotina</taxon>
        <taxon>Mucoromycetes</taxon>
        <taxon>Mucorales</taxon>
        <taxon>Mucorineae</taxon>
        <taxon>Choanephoraceae</taxon>
        <taxon>Choanephoroideae</taxon>
        <taxon>Choanephora</taxon>
    </lineage>
</organism>
<comment type="caution">
    <text evidence="2">The sequence shown here is derived from an EMBL/GenBank/DDBJ whole genome shotgun (WGS) entry which is preliminary data.</text>
</comment>
<dbReference type="SUPFAM" id="SSF51735">
    <property type="entry name" value="NAD(P)-binding Rossmann-fold domains"/>
    <property type="match status" value="1"/>
</dbReference>
<dbReference type="InterPro" id="IPR050700">
    <property type="entry name" value="YIM1/Zinc_Alcohol_DH_Fams"/>
</dbReference>
<keyword evidence="3" id="KW-1185">Reference proteome</keyword>
<sequence>MQKRKALIVGVSGGVGSYGIQFAKAFHPENTAVAICSGRYAKFVKSLGADVVIDYTDKTAFEEFLKQEKGTFDYIFDCVGGDAYLKKLDPLLKKLGVYSIAAGPIEHIGSENVGLFSIASALYTIVRIKLFSPHTYKLIL</sequence>
<protein>
    <submittedName>
        <fullName evidence="2">Reticulon-4-interacting protein 1, mitochondrial</fullName>
    </submittedName>
</protein>
<dbReference type="InParanoid" id="A0A1C7N0D8"/>
<dbReference type="AlphaFoldDB" id="A0A1C7N0D8"/>
<dbReference type="PANTHER" id="PTHR11695:SF294">
    <property type="entry name" value="RETICULON-4-INTERACTING PROTEIN 1, MITOCHONDRIAL"/>
    <property type="match status" value="1"/>
</dbReference>
<dbReference type="OrthoDB" id="201656at2759"/>
<gene>
    <name evidence="2" type="primary">Rtn4ip1</name>
    <name evidence="2" type="ORF">A0J61_09815</name>
</gene>
<evidence type="ECO:0000313" key="2">
    <source>
        <dbReference type="EMBL" id="OBZ82136.1"/>
    </source>
</evidence>
<reference evidence="2 3" key="1">
    <citation type="submission" date="2016-03" db="EMBL/GenBank/DDBJ databases">
        <title>Choanephora cucurbitarum.</title>
        <authorList>
            <person name="Min B."/>
            <person name="Park H."/>
            <person name="Park J.-H."/>
            <person name="Shin H.-D."/>
            <person name="Choi I.-G."/>
        </authorList>
    </citation>
    <scope>NUCLEOTIDE SEQUENCE [LARGE SCALE GENOMIC DNA]</scope>
    <source>
        <strain evidence="2 3">KUS-F28377</strain>
    </source>
</reference>
<evidence type="ECO:0000313" key="3">
    <source>
        <dbReference type="Proteomes" id="UP000093000"/>
    </source>
</evidence>
<dbReference type="Proteomes" id="UP000093000">
    <property type="component" value="Unassembled WGS sequence"/>
</dbReference>
<dbReference type="Pfam" id="PF00107">
    <property type="entry name" value="ADH_zinc_N"/>
    <property type="match status" value="1"/>
</dbReference>